<dbReference type="AlphaFoldDB" id="A0A2G5BGV2"/>
<dbReference type="SUPFAM" id="SSF47694">
    <property type="entry name" value="Cytochrome c oxidase subunit h"/>
    <property type="match status" value="1"/>
</dbReference>
<evidence type="ECO:0000256" key="3">
    <source>
        <dbReference type="ARBA" id="ARBA00023128"/>
    </source>
</evidence>
<organism evidence="5 6">
    <name type="scientific">Coemansia reversa (strain ATCC 12441 / NRRL 1564)</name>
    <dbReference type="NCBI Taxonomy" id="763665"/>
    <lineage>
        <taxon>Eukaryota</taxon>
        <taxon>Fungi</taxon>
        <taxon>Fungi incertae sedis</taxon>
        <taxon>Zoopagomycota</taxon>
        <taxon>Kickxellomycotina</taxon>
        <taxon>Kickxellomycetes</taxon>
        <taxon>Kickxellales</taxon>
        <taxon>Kickxellaceae</taxon>
        <taxon>Coemansia</taxon>
    </lineage>
</organism>
<evidence type="ECO:0000313" key="6">
    <source>
        <dbReference type="Proteomes" id="UP000242474"/>
    </source>
</evidence>
<sequence>MAKDETNPPIPSRSQRKHCHALRDKYFSCLDANNIEDPADRGTLCSKEREDMFNGGCPKSWFTYFEELRAMKIKQERMYRDTPKRSTADRSR</sequence>
<keyword evidence="6" id="KW-1185">Reference proteome</keyword>
<dbReference type="Proteomes" id="UP000242474">
    <property type="component" value="Unassembled WGS sequence"/>
</dbReference>
<dbReference type="PROSITE" id="PS51808">
    <property type="entry name" value="CHCH"/>
    <property type="match status" value="1"/>
</dbReference>
<evidence type="ECO:0000256" key="1">
    <source>
        <dbReference type="ARBA" id="ARBA00004173"/>
    </source>
</evidence>
<keyword evidence="3" id="KW-0496">Mitochondrion</keyword>
<dbReference type="PANTHER" id="PTHR47677:SF1">
    <property type="entry name" value="CYTOCHROME C OXIDASE ASSEMBLY FACTOR 6"/>
    <property type="match status" value="1"/>
</dbReference>
<dbReference type="EMBL" id="KZ303492">
    <property type="protein sequence ID" value="PIA17947.1"/>
    <property type="molecule type" value="Genomic_DNA"/>
</dbReference>
<dbReference type="Gene3D" id="1.10.10.140">
    <property type="entry name" value="Cytochrome c oxidase, subunit VIb"/>
    <property type="match status" value="1"/>
</dbReference>
<name>A0A2G5BGV2_COERN</name>
<comment type="subcellular location">
    <subcellularLocation>
        <location evidence="1">Mitochondrion</location>
    </subcellularLocation>
</comment>
<evidence type="ECO:0000256" key="2">
    <source>
        <dbReference type="ARBA" id="ARBA00006425"/>
    </source>
</evidence>
<dbReference type="InterPro" id="IPR036549">
    <property type="entry name" value="CX6/COA6-like_sf"/>
</dbReference>
<evidence type="ECO:0000256" key="4">
    <source>
        <dbReference type="ARBA" id="ARBA00023157"/>
    </source>
</evidence>
<dbReference type="STRING" id="763665.A0A2G5BGV2"/>
<dbReference type="PANTHER" id="PTHR47677">
    <property type="entry name" value="CYTOCHROME C OXIDASE ASSEMBLY FACTOR 6"/>
    <property type="match status" value="1"/>
</dbReference>
<protein>
    <submittedName>
        <fullName evidence="5">Uncharacterized protein</fullName>
    </submittedName>
</protein>
<comment type="similarity">
    <text evidence="2">Belongs to the cytochrome c oxidase subunit 6B family.</text>
</comment>
<dbReference type="OrthoDB" id="5545577at2759"/>
<accession>A0A2G5BGV2</accession>
<reference evidence="5 6" key="1">
    <citation type="journal article" date="2015" name="Genome Biol. Evol.">
        <title>Phylogenomic analyses indicate that early fungi evolved digesting cell walls of algal ancestors of land plants.</title>
        <authorList>
            <person name="Chang Y."/>
            <person name="Wang S."/>
            <person name="Sekimoto S."/>
            <person name="Aerts A.L."/>
            <person name="Choi C."/>
            <person name="Clum A."/>
            <person name="LaButti K.M."/>
            <person name="Lindquist E.A."/>
            <person name="Yee Ngan C."/>
            <person name="Ohm R.A."/>
            <person name="Salamov A.A."/>
            <person name="Grigoriev I.V."/>
            <person name="Spatafora J.W."/>
            <person name="Berbee M.L."/>
        </authorList>
    </citation>
    <scope>NUCLEOTIDE SEQUENCE [LARGE SCALE GENOMIC DNA]</scope>
    <source>
        <strain evidence="5 6">NRRL 1564</strain>
    </source>
</reference>
<keyword evidence="4" id="KW-1015">Disulfide bond</keyword>
<dbReference type="InterPro" id="IPR048280">
    <property type="entry name" value="COX6B-like"/>
</dbReference>
<dbReference type="Pfam" id="PF02297">
    <property type="entry name" value="COX6B"/>
    <property type="match status" value="1"/>
</dbReference>
<proteinExistence type="inferred from homology"/>
<evidence type="ECO:0000313" key="5">
    <source>
        <dbReference type="EMBL" id="PIA17947.1"/>
    </source>
</evidence>
<dbReference type="InterPro" id="IPR048281">
    <property type="entry name" value="COA6_fun"/>
</dbReference>
<dbReference type="GO" id="GO:0005739">
    <property type="term" value="C:mitochondrion"/>
    <property type="evidence" value="ECO:0007669"/>
    <property type="project" value="UniProtKB-SubCell"/>
</dbReference>
<gene>
    <name evidence="5" type="ORF">COEREDRAFT_40291</name>
</gene>